<evidence type="ECO:0000313" key="5">
    <source>
        <dbReference type="Proteomes" id="UP000324800"/>
    </source>
</evidence>
<dbReference type="CDD" id="cd00590">
    <property type="entry name" value="RRM_SF"/>
    <property type="match status" value="1"/>
</dbReference>
<evidence type="ECO:0000313" key="4">
    <source>
        <dbReference type="EMBL" id="KAA6395977.1"/>
    </source>
</evidence>
<feature type="domain" description="RRM" evidence="3">
    <location>
        <begin position="1"/>
        <end position="70"/>
    </location>
</feature>
<dbReference type="PANTHER" id="PTHR23189">
    <property type="entry name" value="RNA RECOGNITION MOTIF-CONTAINING"/>
    <property type="match status" value="1"/>
</dbReference>
<evidence type="ECO:0000256" key="1">
    <source>
        <dbReference type="ARBA" id="ARBA00022884"/>
    </source>
</evidence>
<dbReference type="Pfam" id="PF00076">
    <property type="entry name" value="RRM_1"/>
    <property type="match status" value="1"/>
</dbReference>
<comment type="caution">
    <text evidence="4">The sequence shown here is derived from an EMBL/GenBank/DDBJ whole genome shotgun (WGS) entry which is preliminary data.</text>
</comment>
<dbReference type="InterPro" id="IPR035979">
    <property type="entry name" value="RBD_domain_sf"/>
</dbReference>
<dbReference type="OrthoDB" id="5970at2759"/>
<dbReference type="GO" id="GO:0003723">
    <property type="term" value="F:RNA binding"/>
    <property type="evidence" value="ECO:0007669"/>
    <property type="project" value="UniProtKB-UniRule"/>
</dbReference>
<dbReference type="Proteomes" id="UP000324800">
    <property type="component" value="Unassembled WGS sequence"/>
</dbReference>
<evidence type="ECO:0000259" key="3">
    <source>
        <dbReference type="PROSITE" id="PS50102"/>
    </source>
</evidence>
<dbReference type="SUPFAM" id="SSF54928">
    <property type="entry name" value="RNA-binding domain, RBD"/>
    <property type="match status" value="1"/>
</dbReference>
<sequence length="160" mass="17957">MLFVTRFPSETTEDTLREKFKDFGELVRCQRVKNYAFISYKDIKSAESAKLAMSGNSCFETPLVVEIEAIQEIEAIHIITDILDEEVGVQLGVSLGVEVDHSTEEDMNILDMSMNMRELREEGQIKAKVEAKAEAKAEVTNQIQNQSTIKAEVEAGVLLK</sequence>
<protein>
    <recommendedName>
        <fullName evidence="3">RRM domain-containing protein</fullName>
    </recommendedName>
</protein>
<dbReference type="PROSITE" id="PS50102">
    <property type="entry name" value="RRM"/>
    <property type="match status" value="1"/>
</dbReference>
<proteinExistence type="predicted"/>
<dbReference type="SMART" id="SM00360">
    <property type="entry name" value="RRM"/>
    <property type="match status" value="1"/>
</dbReference>
<dbReference type="Gene3D" id="3.30.70.330">
    <property type="match status" value="1"/>
</dbReference>
<organism evidence="4 5">
    <name type="scientific">Streblomastix strix</name>
    <dbReference type="NCBI Taxonomy" id="222440"/>
    <lineage>
        <taxon>Eukaryota</taxon>
        <taxon>Metamonada</taxon>
        <taxon>Preaxostyla</taxon>
        <taxon>Oxymonadida</taxon>
        <taxon>Streblomastigidae</taxon>
        <taxon>Streblomastix</taxon>
    </lineage>
</organism>
<reference evidence="4 5" key="1">
    <citation type="submission" date="2019-03" db="EMBL/GenBank/DDBJ databases">
        <title>Single cell metagenomics reveals metabolic interactions within the superorganism composed of flagellate Streblomastix strix and complex community of Bacteroidetes bacteria on its surface.</title>
        <authorList>
            <person name="Treitli S.C."/>
            <person name="Kolisko M."/>
            <person name="Husnik F."/>
            <person name="Keeling P."/>
            <person name="Hampl V."/>
        </authorList>
    </citation>
    <scope>NUCLEOTIDE SEQUENCE [LARGE SCALE GENOMIC DNA]</scope>
    <source>
        <strain evidence="4">ST1C</strain>
    </source>
</reference>
<name>A0A5J4WLM9_9EUKA</name>
<dbReference type="EMBL" id="SNRW01001547">
    <property type="protein sequence ID" value="KAA6395977.1"/>
    <property type="molecule type" value="Genomic_DNA"/>
</dbReference>
<dbReference type="InterPro" id="IPR000504">
    <property type="entry name" value="RRM_dom"/>
</dbReference>
<keyword evidence="1 2" id="KW-0694">RNA-binding</keyword>
<evidence type="ECO:0000256" key="2">
    <source>
        <dbReference type="PROSITE-ProRule" id="PRU00176"/>
    </source>
</evidence>
<dbReference type="InterPro" id="IPR012677">
    <property type="entry name" value="Nucleotide-bd_a/b_plait_sf"/>
</dbReference>
<gene>
    <name evidence="4" type="ORF">EZS28_008492</name>
</gene>
<accession>A0A5J4WLM9</accession>
<dbReference type="AlphaFoldDB" id="A0A5J4WLM9"/>